<dbReference type="KEGG" id="hdh:G5B40_18935"/>
<proteinExistence type="predicted"/>
<keyword evidence="3" id="KW-0808">Transferase</keyword>
<dbReference type="SUPFAM" id="SSF52833">
    <property type="entry name" value="Thioredoxin-like"/>
    <property type="match status" value="1"/>
</dbReference>
<dbReference type="PANTHER" id="PTHR44051">
    <property type="entry name" value="GLUTATHIONE S-TRANSFERASE-RELATED"/>
    <property type="match status" value="1"/>
</dbReference>
<organism evidence="3 4">
    <name type="scientific">Pikeienuella piscinae</name>
    <dbReference type="NCBI Taxonomy" id="2748098"/>
    <lineage>
        <taxon>Bacteria</taxon>
        <taxon>Pseudomonadati</taxon>
        <taxon>Pseudomonadota</taxon>
        <taxon>Alphaproteobacteria</taxon>
        <taxon>Rhodobacterales</taxon>
        <taxon>Paracoccaceae</taxon>
        <taxon>Pikeienuella</taxon>
    </lineage>
</organism>
<evidence type="ECO:0000259" key="2">
    <source>
        <dbReference type="PROSITE" id="PS50405"/>
    </source>
</evidence>
<dbReference type="Proteomes" id="UP000503336">
    <property type="component" value="Chromosome"/>
</dbReference>
<dbReference type="CDD" id="cd03046">
    <property type="entry name" value="GST_N_GTT1_like"/>
    <property type="match status" value="1"/>
</dbReference>
<dbReference type="InterPro" id="IPR036282">
    <property type="entry name" value="Glutathione-S-Trfase_C_sf"/>
</dbReference>
<sequence length="220" mass="25029">MAIEISAFAWVPPFASGHVRDLRPRWALEEAGLVYKVRLLTFEEKETREYRAWQPFGQVPAYRDDEVRLFESGAILLRIASLSDTLRPRTAQEQADISAWLFAALNSIEPMTMNLTLPALFHAGEPWVEGFRPHAEKLVDLRLKSLSAWLKDREWLTGRFGVADIMMATVLRDLREEAVLTRYPVAAAYLERCLARPAFRKALDDQIADHAAHAPAETVN</sequence>
<accession>A0A7M3T5Q5</accession>
<dbReference type="PROSITE" id="PS50405">
    <property type="entry name" value="GST_CTER"/>
    <property type="match status" value="1"/>
</dbReference>
<dbReference type="SUPFAM" id="SSF47616">
    <property type="entry name" value="GST C-terminal domain-like"/>
    <property type="match status" value="1"/>
</dbReference>
<dbReference type="Gene3D" id="3.40.30.10">
    <property type="entry name" value="Glutaredoxin"/>
    <property type="match status" value="1"/>
</dbReference>
<dbReference type="CDD" id="cd03207">
    <property type="entry name" value="GST_C_8"/>
    <property type="match status" value="1"/>
</dbReference>
<dbReference type="Pfam" id="PF02798">
    <property type="entry name" value="GST_N"/>
    <property type="match status" value="1"/>
</dbReference>
<evidence type="ECO:0000313" key="3">
    <source>
        <dbReference type="EMBL" id="QIE57336.1"/>
    </source>
</evidence>
<dbReference type="InterPro" id="IPR040079">
    <property type="entry name" value="Glutathione_S-Trfase"/>
</dbReference>
<gene>
    <name evidence="3" type="ORF">G5B40_18935</name>
</gene>
<dbReference type="PANTHER" id="PTHR44051:SF8">
    <property type="entry name" value="GLUTATHIONE S-TRANSFERASE GSTA"/>
    <property type="match status" value="1"/>
</dbReference>
<name>A0A7M3T5Q5_9RHOB</name>
<reference evidence="3 4" key="1">
    <citation type="submission" date="2020-02" db="EMBL/GenBank/DDBJ databases">
        <title>complete genome sequence of Rhodobacteraceae bacterium.</title>
        <authorList>
            <person name="Park J."/>
            <person name="Kim Y.-S."/>
            <person name="Kim K.-H."/>
        </authorList>
    </citation>
    <scope>NUCLEOTIDE SEQUENCE [LARGE SCALE GENOMIC DNA]</scope>
    <source>
        <strain evidence="3 4">RR4-56</strain>
    </source>
</reference>
<feature type="domain" description="GST N-terminal" evidence="1">
    <location>
        <begin position="8"/>
        <end position="87"/>
    </location>
</feature>
<dbReference type="InterPro" id="IPR036249">
    <property type="entry name" value="Thioredoxin-like_sf"/>
</dbReference>
<dbReference type="InterPro" id="IPR004045">
    <property type="entry name" value="Glutathione_S-Trfase_N"/>
</dbReference>
<keyword evidence="4" id="KW-1185">Reference proteome</keyword>
<dbReference type="GO" id="GO:0016740">
    <property type="term" value="F:transferase activity"/>
    <property type="evidence" value="ECO:0007669"/>
    <property type="project" value="UniProtKB-KW"/>
</dbReference>
<dbReference type="EMBL" id="CP049056">
    <property type="protein sequence ID" value="QIE57336.1"/>
    <property type="molecule type" value="Genomic_DNA"/>
</dbReference>
<protein>
    <submittedName>
        <fullName evidence="3">Glutathione S-transferase family protein</fullName>
    </submittedName>
</protein>
<dbReference type="FunFam" id="3.40.30.10:FF:000331">
    <property type="entry name" value="Glutathione S-transferase"/>
    <property type="match status" value="1"/>
</dbReference>
<dbReference type="SFLD" id="SFLDS00019">
    <property type="entry name" value="Glutathione_Transferase_(cytos"/>
    <property type="match status" value="1"/>
</dbReference>
<dbReference type="RefSeq" id="WP_165102093.1">
    <property type="nucleotide sequence ID" value="NZ_CP049056.1"/>
</dbReference>
<feature type="domain" description="GST C-terminal" evidence="2">
    <location>
        <begin position="90"/>
        <end position="214"/>
    </location>
</feature>
<dbReference type="Gene3D" id="1.20.1050.10">
    <property type="match status" value="1"/>
</dbReference>
<dbReference type="AlphaFoldDB" id="A0A7M3T5Q5"/>
<evidence type="ECO:0000259" key="1">
    <source>
        <dbReference type="PROSITE" id="PS50404"/>
    </source>
</evidence>
<dbReference type="PROSITE" id="PS50404">
    <property type="entry name" value="GST_NTER"/>
    <property type="match status" value="1"/>
</dbReference>
<evidence type="ECO:0000313" key="4">
    <source>
        <dbReference type="Proteomes" id="UP000503336"/>
    </source>
</evidence>
<dbReference type="InterPro" id="IPR010987">
    <property type="entry name" value="Glutathione-S-Trfase_C-like"/>
</dbReference>